<dbReference type="EMBL" id="BAAANH010000001">
    <property type="protein sequence ID" value="GAA1749338.1"/>
    <property type="molecule type" value="Genomic_DNA"/>
</dbReference>
<evidence type="ECO:0000313" key="3">
    <source>
        <dbReference type="Proteomes" id="UP001500506"/>
    </source>
</evidence>
<dbReference type="PANTHER" id="PTHR46401:SF2">
    <property type="entry name" value="GLYCOSYLTRANSFERASE WBBK-RELATED"/>
    <property type="match status" value="1"/>
</dbReference>
<evidence type="ECO:0000256" key="1">
    <source>
        <dbReference type="ARBA" id="ARBA00022679"/>
    </source>
</evidence>
<reference evidence="3" key="1">
    <citation type="journal article" date="2019" name="Int. J. Syst. Evol. Microbiol.">
        <title>The Global Catalogue of Microorganisms (GCM) 10K type strain sequencing project: providing services to taxonomists for standard genome sequencing and annotation.</title>
        <authorList>
            <consortium name="The Broad Institute Genomics Platform"/>
            <consortium name="The Broad Institute Genome Sequencing Center for Infectious Disease"/>
            <person name="Wu L."/>
            <person name="Ma J."/>
        </authorList>
    </citation>
    <scope>NUCLEOTIDE SEQUENCE [LARGE SCALE GENOMIC DNA]</scope>
    <source>
        <strain evidence="3">JCM 14319</strain>
    </source>
</reference>
<keyword evidence="3" id="KW-1185">Reference proteome</keyword>
<accession>A0ABP4WAM1</accession>
<dbReference type="PANTHER" id="PTHR46401">
    <property type="entry name" value="GLYCOSYLTRANSFERASE WBBK-RELATED"/>
    <property type="match status" value="1"/>
</dbReference>
<comment type="caution">
    <text evidence="2">The sequence shown here is derived from an EMBL/GenBank/DDBJ whole genome shotgun (WGS) entry which is preliminary data.</text>
</comment>
<gene>
    <name evidence="2" type="ORF">GCM10009747_03170</name>
</gene>
<dbReference type="Gene3D" id="3.40.50.2000">
    <property type="entry name" value="Glycogen Phosphorylase B"/>
    <property type="match status" value="2"/>
</dbReference>
<keyword evidence="1" id="KW-0808">Transferase</keyword>
<dbReference type="RefSeq" id="WP_232496765.1">
    <property type="nucleotide sequence ID" value="NZ_BAAANH010000001.1"/>
</dbReference>
<proteinExistence type="predicted"/>
<protein>
    <submittedName>
        <fullName evidence="2">Glycosyltransferase</fullName>
    </submittedName>
</protein>
<sequence length="365" mass="40048">MRKPQRVLVFPAWTDNPYLNLMSLAPRASGREFIGVKHRNELFALAKHLDRGDILHLHWTSPLLQEEADDADARATLGELVRLLSRLRDRGVKLVWTIHNHLPHELAYREPEVELYRTLAQTVDAIHTMSPHTPDALAGICELPGERIRQIPHPSYVGVYGAPVATDEARRQLGADPARPAVLFLGQMRPYKGLDLLITAMNGLSERDGGSPTLLLAGSADAEAKAIIDATLNPAVDVVARFDYVHDSEIATWFGAANLAVFPYRAILNSGSVHLASAFEVPVVLPGEPHLVEQFSDQAWVDFFDTSDPVGSLTAAIERSLQTPVDASDFDVFNARFSPWKVSESYRALLDELTASSTPAAEAAA</sequence>
<dbReference type="Pfam" id="PF13692">
    <property type="entry name" value="Glyco_trans_1_4"/>
    <property type="match status" value="1"/>
</dbReference>
<dbReference type="SUPFAM" id="SSF53756">
    <property type="entry name" value="UDP-Glycosyltransferase/glycogen phosphorylase"/>
    <property type="match status" value="1"/>
</dbReference>
<evidence type="ECO:0000313" key="2">
    <source>
        <dbReference type="EMBL" id="GAA1749338.1"/>
    </source>
</evidence>
<name>A0ABP4WAM1_9MICO</name>
<organism evidence="2 3">
    <name type="scientific">Agromyces humatus</name>
    <dbReference type="NCBI Taxonomy" id="279573"/>
    <lineage>
        <taxon>Bacteria</taxon>
        <taxon>Bacillati</taxon>
        <taxon>Actinomycetota</taxon>
        <taxon>Actinomycetes</taxon>
        <taxon>Micrococcales</taxon>
        <taxon>Microbacteriaceae</taxon>
        <taxon>Agromyces</taxon>
    </lineage>
</organism>
<dbReference type="Proteomes" id="UP001500506">
    <property type="component" value="Unassembled WGS sequence"/>
</dbReference>